<evidence type="ECO:0000313" key="5">
    <source>
        <dbReference type="Proteomes" id="UP000621560"/>
    </source>
</evidence>
<sequence>MSHDEHQLGRTLKRELDSILFEEMEMTADMKRQIVQTAQSGSQGQGAQIMQGVQGARDARRATEAEQARKKRAWTKPWLFGGVIAAALVLAIGLPMLQQPSPGLPPNSGPIGAPGEGGNDTGSQLSQLIETQHASAEEAKAAFGPEMLAPTLVPEGYALQKIVSSAMKGEAARMVVFFYETADGKPLTFMVDRQEAAFPMNAFTPVDVNGAEGLVYEQPELVELYWMVDGVQYGITGAITAEEALAMAESAA</sequence>
<reference evidence="4" key="1">
    <citation type="submission" date="2020-09" db="EMBL/GenBank/DDBJ databases">
        <title>A novel bacterium of genus Paenibacillus, isolated from South China Sea.</title>
        <authorList>
            <person name="Huang H."/>
            <person name="Mo K."/>
            <person name="Hu Y."/>
        </authorList>
    </citation>
    <scope>NUCLEOTIDE SEQUENCE</scope>
    <source>
        <strain evidence="4">IB182496</strain>
    </source>
</reference>
<feature type="compositionally biased region" description="Basic and acidic residues" evidence="1">
    <location>
        <begin position="57"/>
        <end position="68"/>
    </location>
</feature>
<evidence type="ECO:0000256" key="1">
    <source>
        <dbReference type="SAM" id="MobiDB-lite"/>
    </source>
</evidence>
<keyword evidence="2" id="KW-1133">Transmembrane helix</keyword>
<accession>A0A927BXD8</accession>
<comment type="caution">
    <text evidence="4">The sequence shown here is derived from an EMBL/GenBank/DDBJ whole genome shotgun (WGS) entry which is preliminary data.</text>
</comment>
<proteinExistence type="predicted"/>
<evidence type="ECO:0000259" key="3">
    <source>
        <dbReference type="Pfam" id="PF14285"/>
    </source>
</evidence>
<feature type="compositionally biased region" description="Low complexity" evidence="1">
    <location>
        <begin position="38"/>
        <end position="52"/>
    </location>
</feature>
<evidence type="ECO:0000313" key="4">
    <source>
        <dbReference type="EMBL" id="MBD2847360.1"/>
    </source>
</evidence>
<dbReference type="AlphaFoldDB" id="A0A927BXD8"/>
<dbReference type="RefSeq" id="WP_190920466.1">
    <property type="nucleotide sequence ID" value="NZ_JACXIZ010000036.1"/>
</dbReference>
<dbReference type="PANTHER" id="PTHR37507">
    <property type="entry name" value="SPORULATION PROTEIN YDCC"/>
    <property type="match status" value="1"/>
</dbReference>
<feature type="region of interest" description="Disordered" evidence="1">
    <location>
        <begin position="101"/>
        <end position="123"/>
    </location>
</feature>
<dbReference type="Pfam" id="PF14285">
    <property type="entry name" value="DUF4367"/>
    <property type="match status" value="1"/>
</dbReference>
<dbReference type="Proteomes" id="UP000621560">
    <property type="component" value="Unassembled WGS sequence"/>
</dbReference>
<dbReference type="InterPro" id="IPR052944">
    <property type="entry name" value="Sporulation_related"/>
</dbReference>
<name>A0A927BXD8_9BACL</name>
<dbReference type="EMBL" id="JACXIZ010000036">
    <property type="protein sequence ID" value="MBD2847360.1"/>
    <property type="molecule type" value="Genomic_DNA"/>
</dbReference>
<feature type="region of interest" description="Disordered" evidence="1">
    <location>
        <begin position="38"/>
        <end position="70"/>
    </location>
</feature>
<feature type="transmembrane region" description="Helical" evidence="2">
    <location>
        <begin position="78"/>
        <end position="97"/>
    </location>
</feature>
<keyword evidence="2" id="KW-0472">Membrane</keyword>
<feature type="domain" description="DUF4367" evidence="3">
    <location>
        <begin position="149"/>
        <end position="250"/>
    </location>
</feature>
<evidence type="ECO:0000256" key="2">
    <source>
        <dbReference type="SAM" id="Phobius"/>
    </source>
</evidence>
<organism evidence="4 5">
    <name type="scientific">Paenibacillus sabuli</name>
    <dbReference type="NCBI Taxonomy" id="2772509"/>
    <lineage>
        <taxon>Bacteria</taxon>
        <taxon>Bacillati</taxon>
        <taxon>Bacillota</taxon>
        <taxon>Bacilli</taxon>
        <taxon>Bacillales</taxon>
        <taxon>Paenibacillaceae</taxon>
        <taxon>Paenibacillus</taxon>
    </lineage>
</organism>
<dbReference type="InterPro" id="IPR025377">
    <property type="entry name" value="DUF4367"/>
</dbReference>
<protein>
    <submittedName>
        <fullName evidence="4">DUF4367 domain-containing protein</fullName>
    </submittedName>
</protein>
<keyword evidence="2" id="KW-0812">Transmembrane</keyword>
<dbReference type="PANTHER" id="PTHR37507:SF2">
    <property type="entry name" value="SPORULATION PROTEIN YDCC"/>
    <property type="match status" value="1"/>
</dbReference>
<gene>
    <name evidence="4" type="ORF">IDH44_19335</name>
</gene>
<keyword evidence="5" id="KW-1185">Reference proteome</keyword>